<evidence type="ECO:0000313" key="5">
    <source>
        <dbReference type="EMBL" id="ETO20597.1"/>
    </source>
</evidence>
<evidence type="ECO:0000256" key="1">
    <source>
        <dbReference type="ARBA" id="ARBA00001964"/>
    </source>
</evidence>
<comment type="caution">
    <text evidence="5">The sequence shown here is derived from an EMBL/GenBank/DDBJ whole genome shotgun (WGS) entry which is preliminary data.</text>
</comment>
<dbReference type="PANTHER" id="PTHR11516:SF60">
    <property type="entry name" value="PYRUVATE DEHYDROGENASE E1 COMPONENT SUBUNIT ALPHA"/>
    <property type="match status" value="1"/>
</dbReference>
<evidence type="ECO:0000256" key="2">
    <source>
        <dbReference type="ARBA" id="ARBA00023002"/>
    </source>
</evidence>
<dbReference type="InterPro" id="IPR050642">
    <property type="entry name" value="PDH_E1_Alpha_Subunit"/>
</dbReference>
<dbReference type="Proteomes" id="UP000023152">
    <property type="component" value="Unassembled WGS sequence"/>
</dbReference>
<keyword evidence="6" id="KW-1185">Reference proteome</keyword>
<keyword evidence="3" id="KW-0786">Thiamine pyrophosphate</keyword>
<dbReference type="InterPro" id="IPR001017">
    <property type="entry name" value="DH_E1"/>
</dbReference>
<dbReference type="Pfam" id="PF00676">
    <property type="entry name" value="E1_dh"/>
    <property type="match status" value="1"/>
</dbReference>
<sequence>MRFCNDNGAFAAEYATHNKRKCPLLIGVSNNRISISLQDKSNWSRAHLDRWITPKFVCQGNDMLDVYSQFRQALQYVKSTSKPAIVVFDGLLRQFGHAATDRQDAYLKKEEIEELANKNVISALCHQAVTLGVLSYEEIYERILRIATLCKSGFEKAKTEPKWEYADRLDLLKRNSQPLQEYKPLPTDVVQRWQKAVDPSVLSKKNPMRKLMNAAIHESLLQFPQCVYIGEDVRHGGLLCANHYFFFFFSPSNLCTDL</sequence>
<feature type="domain" description="Dehydrogenase E1 component" evidence="4">
    <location>
        <begin position="20"/>
        <end position="163"/>
    </location>
</feature>
<dbReference type="Gene3D" id="3.40.50.970">
    <property type="match status" value="1"/>
</dbReference>
<comment type="cofactor">
    <cofactor evidence="1">
        <name>thiamine diphosphate</name>
        <dbReference type="ChEBI" id="CHEBI:58937"/>
    </cofactor>
</comment>
<proteinExistence type="predicted"/>
<dbReference type="InterPro" id="IPR029061">
    <property type="entry name" value="THDP-binding"/>
</dbReference>
<evidence type="ECO:0000313" key="6">
    <source>
        <dbReference type="Proteomes" id="UP000023152"/>
    </source>
</evidence>
<dbReference type="GO" id="GO:0006086">
    <property type="term" value="P:pyruvate decarboxylation to acetyl-CoA"/>
    <property type="evidence" value="ECO:0007669"/>
    <property type="project" value="TreeGrafter"/>
</dbReference>
<name>X6N5L0_RETFI</name>
<dbReference type="OrthoDB" id="192577at2759"/>
<gene>
    <name evidence="5" type="ORF">RFI_16620</name>
</gene>
<organism evidence="5 6">
    <name type="scientific">Reticulomyxa filosa</name>
    <dbReference type="NCBI Taxonomy" id="46433"/>
    <lineage>
        <taxon>Eukaryota</taxon>
        <taxon>Sar</taxon>
        <taxon>Rhizaria</taxon>
        <taxon>Retaria</taxon>
        <taxon>Foraminifera</taxon>
        <taxon>Monothalamids</taxon>
        <taxon>Reticulomyxidae</taxon>
        <taxon>Reticulomyxa</taxon>
    </lineage>
</organism>
<reference evidence="5 6" key="1">
    <citation type="journal article" date="2013" name="Curr. Biol.">
        <title>The Genome of the Foraminiferan Reticulomyxa filosa.</title>
        <authorList>
            <person name="Glockner G."/>
            <person name="Hulsmann N."/>
            <person name="Schleicher M."/>
            <person name="Noegel A.A."/>
            <person name="Eichinger L."/>
            <person name="Gallinger C."/>
            <person name="Pawlowski J."/>
            <person name="Sierra R."/>
            <person name="Euteneuer U."/>
            <person name="Pillet L."/>
            <person name="Moustafa A."/>
            <person name="Platzer M."/>
            <person name="Groth M."/>
            <person name="Szafranski K."/>
            <person name="Schliwa M."/>
        </authorList>
    </citation>
    <scope>NUCLEOTIDE SEQUENCE [LARGE SCALE GENOMIC DNA]</scope>
</reference>
<dbReference type="SUPFAM" id="SSF52518">
    <property type="entry name" value="Thiamin diphosphate-binding fold (THDP-binding)"/>
    <property type="match status" value="1"/>
</dbReference>
<protein>
    <recommendedName>
        <fullName evidence="4">Dehydrogenase E1 component domain-containing protein</fullName>
    </recommendedName>
</protein>
<dbReference type="EMBL" id="ASPP01012450">
    <property type="protein sequence ID" value="ETO20597.1"/>
    <property type="molecule type" value="Genomic_DNA"/>
</dbReference>
<accession>X6N5L0</accession>
<dbReference type="PANTHER" id="PTHR11516">
    <property type="entry name" value="PYRUVATE DEHYDROGENASE E1 COMPONENT, ALPHA SUBUNIT BACTERIAL AND ORGANELLAR"/>
    <property type="match status" value="1"/>
</dbReference>
<keyword evidence="2" id="KW-0560">Oxidoreductase</keyword>
<evidence type="ECO:0000256" key="3">
    <source>
        <dbReference type="ARBA" id="ARBA00023052"/>
    </source>
</evidence>
<dbReference type="AlphaFoldDB" id="X6N5L0"/>
<evidence type="ECO:0000259" key="4">
    <source>
        <dbReference type="Pfam" id="PF00676"/>
    </source>
</evidence>
<dbReference type="GO" id="GO:0004739">
    <property type="term" value="F:pyruvate dehydrogenase (acetyl-transferring) activity"/>
    <property type="evidence" value="ECO:0007669"/>
    <property type="project" value="TreeGrafter"/>
</dbReference>